<proteinExistence type="predicted"/>
<gene>
    <name evidence="1" type="ORF">RCL2_002843900</name>
</gene>
<protein>
    <submittedName>
        <fullName evidence="1">Uncharacterized protein</fullName>
    </submittedName>
</protein>
<accession>A0A8H3MD04</accession>
<dbReference type="Proteomes" id="UP000615446">
    <property type="component" value="Unassembled WGS sequence"/>
</dbReference>
<organism evidence="1 2">
    <name type="scientific">Rhizophagus clarus</name>
    <dbReference type="NCBI Taxonomy" id="94130"/>
    <lineage>
        <taxon>Eukaryota</taxon>
        <taxon>Fungi</taxon>
        <taxon>Fungi incertae sedis</taxon>
        <taxon>Mucoromycota</taxon>
        <taxon>Glomeromycotina</taxon>
        <taxon>Glomeromycetes</taxon>
        <taxon>Glomerales</taxon>
        <taxon>Glomeraceae</taxon>
        <taxon>Rhizophagus</taxon>
    </lineage>
</organism>
<dbReference type="EMBL" id="BLAL01000304">
    <property type="protein sequence ID" value="GET02057.1"/>
    <property type="molecule type" value="Genomic_DNA"/>
</dbReference>
<evidence type="ECO:0000313" key="1">
    <source>
        <dbReference type="EMBL" id="GET02057.1"/>
    </source>
</evidence>
<reference evidence="1" key="1">
    <citation type="submission" date="2019-10" db="EMBL/GenBank/DDBJ databases">
        <title>Conservation and host-specific expression of non-tandemly repeated heterogenous ribosome RNA gene in arbuscular mycorrhizal fungi.</title>
        <authorList>
            <person name="Maeda T."/>
            <person name="Kobayashi Y."/>
            <person name="Nakagawa T."/>
            <person name="Ezawa T."/>
            <person name="Yamaguchi K."/>
            <person name="Bino T."/>
            <person name="Nishimoto Y."/>
            <person name="Shigenobu S."/>
            <person name="Kawaguchi M."/>
        </authorList>
    </citation>
    <scope>NUCLEOTIDE SEQUENCE</scope>
    <source>
        <strain evidence="1">HR1</strain>
    </source>
</reference>
<comment type="caution">
    <text evidence="1">The sequence shown here is derived from an EMBL/GenBank/DDBJ whole genome shotgun (WGS) entry which is preliminary data.</text>
</comment>
<sequence length="75" mass="8533">MFSIGPTYNIIVLSTKNYNVYDRFLNYPLGKIPKKIYIDDSGTPTCAKEKRKNAGLHTAGFFRIFGQTALRSEIK</sequence>
<dbReference type="AlphaFoldDB" id="A0A8H3MD04"/>
<evidence type="ECO:0000313" key="2">
    <source>
        <dbReference type="Proteomes" id="UP000615446"/>
    </source>
</evidence>
<name>A0A8H3MD04_9GLOM</name>